<dbReference type="EMBL" id="PCFF01000010">
    <property type="protein sequence ID" value="PVU62437.1"/>
    <property type="molecule type" value="Genomic_DNA"/>
</dbReference>
<gene>
    <name evidence="1" type="ORF">CP554_11940</name>
    <name evidence="2" type="ORF">ETF11_14415</name>
</gene>
<reference evidence="1 3" key="1">
    <citation type="submission" date="2017-09" db="EMBL/GenBank/DDBJ databases">
        <title>Molecular Epidemiology of Livestock-Associated Methicillin Resistant Staphylococcus aureus (LA-MRSA) and Extended-Spectrum Beta-Lactamase (ESBL)-Producing Enterobacteriaceae in Pigs and Exposed Workers in Cameroon and South Africa.</title>
        <authorList>
            <person name="Founou L."/>
            <person name="Founou R.C."/>
            <person name="Allam M."/>
            <person name="Ismail A."/>
            <person name="Essack S.Y."/>
        </authorList>
    </citation>
    <scope>NUCLEOTIDE SEQUENCE [LARGE SCALE GENOMIC DNA]</scope>
    <source>
        <strain evidence="1 3">HH516E4IA</strain>
    </source>
</reference>
<comment type="caution">
    <text evidence="2">The sequence shown here is derived from an EMBL/GenBank/DDBJ whole genome shotgun (WGS) entry which is preliminary data.</text>
</comment>
<dbReference type="AlphaFoldDB" id="A0A483NWY3"/>
<dbReference type="Proteomes" id="UP000245817">
    <property type="component" value="Unassembled WGS sequence"/>
</dbReference>
<protein>
    <submittedName>
        <fullName evidence="2">Uncharacterized protein</fullName>
    </submittedName>
</protein>
<evidence type="ECO:0000313" key="2">
    <source>
        <dbReference type="EMBL" id="TCY04514.1"/>
    </source>
</evidence>
<evidence type="ECO:0000313" key="1">
    <source>
        <dbReference type="EMBL" id="PVU62437.1"/>
    </source>
</evidence>
<name>A0A483NWY3_KLEPN</name>
<evidence type="ECO:0000313" key="3">
    <source>
        <dbReference type="Proteomes" id="UP000245817"/>
    </source>
</evidence>
<proteinExistence type="predicted"/>
<reference evidence="2" key="2">
    <citation type="submission" date="2019-01" db="EMBL/GenBank/DDBJ databases">
        <authorList>
            <person name="Lista F."/>
            <person name="Anselmo A."/>
        </authorList>
    </citation>
    <scope>NUCLEOTIDE SEQUENCE</scope>
    <source>
        <strain evidence="2">2S</strain>
    </source>
</reference>
<sequence length="74" mass="8437">MRGVEPISKRVFLATITDGSGTVVCSFRLEANERYIFSNLKGEVSTRKLTHDEHHWSRATLVEIIQEMNSKIDS</sequence>
<accession>A0A483NWY3</accession>
<dbReference type="EMBL" id="SDCU01000015">
    <property type="protein sequence ID" value="TCY04514.1"/>
    <property type="molecule type" value="Genomic_DNA"/>
</dbReference>
<organism evidence="2">
    <name type="scientific">Klebsiella pneumoniae</name>
    <dbReference type="NCBI Taxonomy" id="573"/>
    <lineage>
        <taxon>Bacteria</taxon>
        <taxon>Pseudomonadati</taxon>
        <taxon>Pseudomonadota</taxon>
        <taxon>Gammaproteobacteria</taxon>
        <taxon>Enterobacterales</taxon>
        <taxon>Enterobacteriaceae</taxon>
        <taxon>Klebsiella/Raoultella group</taxon>
        <taxon>Klebsiella</taxon>
        <taxon>Klebsiella pneumoniae complex</taxon>
    </lineage>
</organism>